<protein>
    <submittedName>
        <fullName evidence="2">Uncharacterized protein</fullName>
    </submittedName>
</protein>
<dbReference type="AlphaFoldDB" id="A0A0W8FK15"/>
<gene>
    <name evidence="2" type="ORF">ASZ90_009644</name>
</gene>
<accession>A0A0W8FK15</accession>
<proteinExistence type="predicted"/>
<keyword evidence="1" id="KW-0812">Transmembrane</keyword>
<sequence>MPVAGRIDRGPTVRLFPARKQDIESFYEREGGSILISIRLREIGQLSNTFDHSPFKVQELDGDARDCIATPVEEFSPKTPMLLTICLSPGISASPEAAAIPGAIQNHCTCLTLLAGRDLRLTFRYGRTGLPVGLAVLFLTLTMRGFIPVFEEAIAVSLLMEALLIAGWAAMRVPVAALIYEWRPTWEKRRVYGKRAGMRIEVRESKP</sequence>
<reference evidence="2" key="1">
    <citation type="journal article" date="2015" name="Proc. Natl. Acad. Sci. U.S.A.">
        <title>Networks of energetic and metabolic interactions define dynamics in microbial communities.</title>
        <authorList>
            <person name="Embree M."/>
            <person name="Liu J.K."/>
            <person name="Al-Bassam M.M."/>
            <person name="Zengler K."/>
        </authorList>
    </citation>
    <scope>NUCLEOTIDE SEQUENCE</scope>
</reference>
<feature type="transmembrane region" description="Helical" evidence="1">
    <location>
        <begin position="129"/>
        <end position="147"/>
    </location>
</feature>
<dbReference type="EMBL" id="LNQE01001166">
    <property type="protein sequence ID" value="KUG20611.1"/>
    <property type="molecule type" value="Genomic_DNA"/>
</dbReference>
<keyword evidence="1" id="KW-1133">Transmembrane helix</keyword>
<name>A0A0W8FK15_9ZZZZ</name>
<comment type="caution">
    <text evidence="2">The sequence shown here is derived from an EMBL/GenBank/DDBJ whole genome shotgun (WGS) entry which is preliminary data.</text>
</comment>
<organism evidence="2">
    <name type="scientific">hydrocarbon metagenome</name>
    <dbReference type="NCBI Taxonomy" id="938273"/>
    <lineage>
        <taxon>unclassified sequences</taxon>
        <taxon>metagenomes</taxon>
        <taxon>ecological metagenomes</taxon>
    </lineage>
</organism>
<evidence type="ECO:0000313" key="2">
    <source>
        <dbReference type="EMBL" id="KUG20611.1"/>
    </source>
</evidence>
<feature type="transmembrane region" description="Helical" evidence="1">
    <location>
        <begin position="153"/>
        <end position="180"/>
    </location>
</feature>
<keyword evidence="1" id="KW-0472">Membrane</keyword>
<evidence type="ECO:0000256" key="1">
    <source>
        <dbReference type="SAM" id="Phobius"/>
    </source>
</evidence>